<comment type="caution">
    <text evidence="1">The sequence shown here is derived from an EMBL/GenBank/DDBJ whole genome shotgun (WGS) entry which is preliminary data.</text>
</comment>
<dbReference type="EMBL" id="LMZQ01000009">
    <property type="protein sequence ID" value="KRT15534.1"/>
    <property type="molecule type" value="Genomic_DNA"/>
</dbReference>
<name>A0A0T5VNR6_9SPHI</name>
<evidence type="ECO:0000313" key="2">
    <source>
        <dbReference type="Proteomes" id="UP000051950"/>
    </source>
</evidence>
<proteinExistence type="predicted"/>
<gene>
    <name evidence="1" type="ORF">ASU31_14385</name>
</gene>
<dbReference type="Proteomes" id="UP000051950">
    <property type="component" value="Unassembled WGS sequence"/>
</dbReference>
<evidence type="ECO:0008006" key="3">
    <source>
        <dbReference type="Google" id="ProtNLM"/>
    </source>
</evidence>
<reference evidence="1 2" key="1">
    <citation type="submission" date="2015-11" db="EMBL/GenBank/DDBJ databases">
        <title>Sequence of Pedobacter ginsenosidimutans.</title>
        <authorList>
            <person name="Carson E."/>
            <person name="Keyser V."/>
            <person name="Newman J."/>
            <person name="Miller J."/>
        </authorList>
    </citation>
    <scope>NUCLEOTIDE SEQUENCE [LARGE SCALE GENOMIC DNA]</scope>
    <source>
        <strain evidence="1 2">KACC 14530</strain>
    </source>
</reference>
<dbReference type="STRING" id="687842.ASU31_14385"/>
<keyword evidence="2" id="KW-1185">Reference proteome</keyword>
<evidence type="ECO:0000313" key="1">
    <source>
        <dbReference type="EMBL" id="KRT15534.1"/>
    </source>
</evidence>
<dbReference type="OrthoDB" id="8481162at2"/>
<dbReference type="RefSeq" id="WP_057932983.1">
    <property type="nucleotide sequence ID" value="NZ_LMZQ01000009.1"/>
</dbReference>
<sequence>MRNNRLNLLNPYIGKWKTEGLTKSGDIITGTDTYEWVDGGFFLMHQVDIMFGDKKIRSLEITHYDDMEDVFRSQSFDNEGNISISTLKIYDDIILIFADTERFKGNFKTNTIEGTWEQFDGKNWVPWMDIKLTKLENGQ</sequence>
<protein>
    <recommendedName>
        <fullName evidence="3">DUF1579 domain-containing protein</fullName>
    </recommendedName>
</protein>
<organism evidence="1 2">
    <name type="scientific">Pedobacter ginsenosidimutans</name>
    <dbReference type="NCBI Taxonomy" id="687842"/>
    <lineage>
        <taxon>Bacteria</taxon>
        <taxon>Pseudomonadati</taxon>
        <taxon>Bacteroidota</taxon>
        <taxon>Sphingobacteriia</taxon>
        <taxon>Sphingobacteriales</taxon>
        <taxon>Sphingobacteriaceae</taxon>
        <taxon>Pedobacter</taxon>
    </lineage>
</organism>
<accession>A0A0T5VNR6</accession>
<dbReference type="AlphaFoldDB" id="A0A0T5VNR6"/>